<proteinExistence type="predicted"/>
<dbReference type="AlphaFoldDB" id="A0A8R1ENV3"/>
<sequence>MFADLMHTDPMSELYQRKVSKARSAIENAATARSIVRHLKQYDGMKHQLAHLPSDPGTIPFICWVKTLKKGTINLINITQLSPPNYHFPSSLLKFPLCS</sequence>
<keyword evidence="2" id="KW-1185">Reference proteome</keyword>
<reference evidence="2" key="1">
    <citation type="submission" date="2010-08" db="EMBL/GenBank/DDBJ databases">
        <authorList>
            <consortium name="Caenorhabditis japonica Sequencing Consortium"/>
            <person name="Wilson R.K."/>
        </authorList>
    </citation>
    <scope>NUCLEOTIDE SEQUENCE [LARGE SCALE GENOMIC DNA]</scope>
    <source>
        <strain evidence="2">DF5081</strain>
    </source>
</reference>
<dbReference type="EnsemblMetazoa" id="CJA38861.1">
    <property type="protein sequence ID" value="CJA38861.1"/>
    <property type="gene ID" value="WBGene00214708"/>
</dbReference>
<dbReference type="Proteomes" id="UP000005237">
    <property type="component" value="Unassembled WGS sequence"/>
</dbReference>
<reference evidence="1" key="2">
    <citation type="submission" date="2022-06" db="UniProtKB">
        <authorList>
            <consortium name="EnsemblMetazoa"/>
        </authorList>
    </citation>
    <scope>IDENTIFICATION</scope>
    <source>
        <strain evidence="1">DF5081</strain>
    </source>
</reference>
<evidence type="ECO:0000313" key="1">
    <source>
        <dbReference type="EnsemblMetazoa" id="CJA38861.1"/>
    </source>
</evidence>
<organism evidence="1 2">
    <name type="scientific">Caenorhabditis japonica</name>
    <dbReference type="NCBI Taxonomy" id="281687"/>
    <lineage>
        <taxon>Eukaryota</taxon>
        <taxon>Metazoa</taxon>
        <taxon>Ecdysozoa</taxon>
        <taxon>Nematoda</taxon>
        <taxon>Chromadorea</taxon>
        <taxon>Rhabditida</taxon>
        <taxon>Rhabditina</taxon>
        <taxon>Rhabditomorpha</taxon>
        <taxon>Rhabditoidea</taxon>
        <taxon>Rhabditidae</taxon>
        <taxon>Peloderinae</taxon>
        <taxon>Caenorhabditis</taxon>
    </lineage>
</organism>
<accession>A0A8R1ENV3</accession>
<evidence type="ECO:0000313" key="2">
    <source>
        <dbReference type="Proteomes" id="UP000005237"/>
    </source>
</evidence>
<protein>
    <submittedName>
        <fullName evidence="1">Uncharacterized protein</fullName>
    </submittedName>
</protein>
<name>A0A8R1ENV3_CAEJA</name>